<dbReference type="AlphaFoldDB" id="A0A381QUA1"/>
<organism evidence="1">
    <name type="scientific">marine metagenome</name>
    <dbReference type="NCBI Taxonomy" id="408172"/>
    <lineage>
        <taxon>unclassified sequences</taxon>
        <taxon>metagenomes</taxon>
        <taxon>ecological metagenomes</taxon>
    </lineage>
</organism>
<sequence length="167" mass="18423">MNKRELAGFLIGAVLLTGVLSWVFTAPYLGNEGLSRTPGVILGGTPTPSLDNFTPLNESIRSPLLMKQSGFPPFVTYLSWVGTPNGVITATHPDGARWAQRVRDRGGDGWLRIGEATFTMEAIEIFGDKRIAMMEQWAAMVGLTLDDSLYEGSAPLRDFEVFFWKPR</sequence>
<protein>
    <submittedName>
        <fullName evidence="1">Uncharacterized protein</fullName>
    </submittedName>
</protein>
<dbReference type="EMBL" id="UINC01001465">
    <property type="protein sequence ID" value="SUZ81367.1"/>
    <property type="molecule type" value="Genomic_DNA"/>
</dbReference>
<gene>
    <name evidence="1" type="ORF">METZ01_LOCUS34221</name>
</gene>
<reference evidence="1" key="1">
    <citation type="submission" date="2018-05" db="EMBL/GenBank/DDBJ databases">
        <authorList>
            <person name="Lanie J.A."/>
            <person name="Ng W.-L."/>
            <person name="Kazmierczak K.M."/>
            <person name="Andrzejewski T.M."/>
            <person name="Davidsen T.M."/>
            <person name="Wayne K.J."/>
            <person name="Tettelin H."/>
            <person name="Glass J.I."/>
            <person name="Rusch D."/>
            <person name="Podicherti R."/>
            <person name="Tsui H.-C.T."/>
            <person name="Winkler M.E."/>
        </authorList>
    </citation>
    <scope>NUCLEOTIDE SEQUENCE</scope>
</reference>
<evidence type="ECO:0000313" key="1">
    <source>
        <dbReference type="EMBL" id="SUZ81367.1"/>
    </source>
</evidence>
<name>A0A381QUA1_9ZZZZ</name>
<accession>A0A381QUA1</accession>
<proteinExistence type="predicted"/>